<evidence type="ECO:0000313" key="1">
    <source>
        <dbReference type="EMBL" id="KAB0405352.1"/>
    </source>
</evidence>
<accession>A0A6A1QA07</accession>
<dbReference type="Proteomes" id="UP000437017">
    <property type="component" value="Unassembled WGS sequence"/>
</dbReference>
<protein>
    <submittedName>
        <fullName evidence="1">Uncharacterized protein</fullName>
    </submittedName>
</protein>
<keyword evidence="2" id="KW-1185">Reference proteome</keyword>
<proteinExistence type="predicted"/>
<name>A0A6A1QA07_BALPH</name>
<comment type="caution">
    <text evidence="1">The sequence shown here is derived from an EMBL/GenBank/DDBJ whole genome shotgun (WGS) entry which is preliminary data.</text>
</comment>
<dbReference type="PANTHER" id="PTHR15397:SF3">
    <property type="entry name" value="DNA DAMAGE INDUCIBLE 1 HOMOLOG 2"/>
    <property type="match status" value="1"/>
</dbReference>
<dbReference type="AlphaFoldDB" id="A0A6A1QA07"/>
<gene>
    <name evidence="1" type="ORF">E2I00_006966</name>
</gene>
<dbReference type="EMBL" id="SGJD01000392">
    <property type="protein sequence ID" value="KAB0405352.1"/>
    <property type="molecule type" value="Genomic_DNA"/>
</dbReference>
<organism evidence="1 2">
    <name type="scientific">Balaenoptera physalus</name>
    <name type="common">Fin whale</name>
    <name type="synonym">Balaena physalus</name>
    <dbReference type="NCBI Taxonomy" id="9770"/>
    <lineage>
        <taxon>Eukaryota</taxon>
        <taxon>Metazoa</taxon>
        <taxon>Chordata</taxon>
        <taxon>Craniata</taxon>
        <taxon>Vertebrata</taxon>
        <taxon>Euteleostomi</taxon>
        <taxon>Mammalia</taxon>
        <taxon>Eutheria</taxon>
        <taxon>Laurasiatheria</taxon>
        <taxon>Artiodactyla</taxon>
        <taxon>Whippomorpha</taxon>
        <taxon>Cetacea</taxon>
        <taxon>Mysticeti</taxon>
        <taxon>Balaenopteridae</taxon>
        <taxon>Balaenoptera</taxon>
    </lineage>
</organism>
<sequence>MSLSEKAWHLECQSWSHMNILQQHKELGDQQHEIEQNWSMQQNQQPSVGLEAEIKGDGLQSLAVDLPRTEKNILPLAVEVDINVKNTALESYTDISATNKELLHLLDGNCSLSLNLNGRYQPSVESTKESRSSLTAALKKLNKLLVISENTSVDVICQPEMIAESPTGVKDVEKSRPKVSISWMLKINSIHKSALIRPRLVENVNFRGPGDGMSGGREHGSNSGKLINKSSSLKHFTSCTYLRQRNFTQALRSCMWVKDLDQSPENPLTGLKPEKMSVLKLLSNLLPLIFPTAAWILQAGFSLQEALEALHQVGRNADLPFLVLLAKNVVVPM</sequence>
<evidence type="ECO:0000313" key="2">
    <source>
        <dbReference type="Proteomes" id="UP000437017"/>
    </source>
</evidence>
<reference evidence="1 2" key="1">
    <citation type="journal article" date="2019" name="PLoS ONE">
        <title>Genomic analyses reveal an absence of contemporary introgressive admixture between fin whales and blue whales, despite known hybrids.</title>
        <authorList>
            <person name="Westbury M.V."/>
            <person name="Petersen B."/>
            <person name="Lorenzen E.D."/>
        </authorList>
    </citation>
    <scope>NUCLEOTIDE SEQUENCE [LARGE SCALE GENOMIC DNA]</scope>
    <source>
        <strain evidence="1">FinWhale-01</strain>
    </source>
</reference>
<dbReference type="OrthoDB" id="9660617at2759"/>
<dbReference type="PANTHER" id="PTHR15397">
    <property type="entry name" value="SODIUM-GLUCOSE COTRANSPORTER REGULATORY PROTEIN -RELATED"/>
    <property type="match status" value="1"/>
</dbReference>